<sequence precursor="true">MNRRLIVLVFSTLIALTFGVIATTADASAADTVVGSQLPTISLPNAGGKGAGFRCDIVIGEVQGAGYVPFEIALRSFNTFSADRNFILRVVTEKTGQAPPRNGFSIDLPITAQQGNKVALFKRYLPKWAAGYSAKISIIEDGRALPDYEAIVGKPLPPNGYRFKQLDLGEQQLNWIFISDQATVDPATMPDIRPVVTNSNNFLLWEANGFPSQEANPQFWKEMIDQNWFSAIGQSELPTDWRAYNQHDAVVIGPQSLEKLRKNADAFAALRDWLLVGGTIVIYEATTPTETMKLIDTAWTADEETKKQVARYVESGIAENKQLLNENRLSILAIDAYIKTLKSKPTASSPESGQIVNDPTSMGMGMGMGMGMIPNSMFSFRGQDYYFPTDIKDAQLDRTAMKKLVDQHIDIKSPRISGTNPDLFAQPVGAGMVIGITASPDDRLNSIAWSAVRSLFVFRISPMLRRGVDPMLGDRRFDRWLIPGVAQPPVYTFMGLLVGFVILVGPIAYRKTSKAGRSYLMFGIAPALAMLTTIAMFTYGIVSDGFGTMTRIRQLTFIDGTSGDAGERYRATYFAGVRPSGGIKFPAEAEVMQYPEGGDESWQEHYFKQPAIMGNITIDDQSQRFDSSFLPSRTQRQFVVHLPRRGIGRVNLVPATDTELAKVESTLAFPLLSIVLRDHDGDYWTTDDLAANGSSTVTEVKTTTLPKMIGKMYNDFRPVSAIGRANSSGRSNRNYSNQAYDLINETAEGISGINLFSEGTFEQILQQQLQSNGELPNGYFIATATPSSDVMAVETAEVIDSVRYLYGTLPKPETSSASKALDSAP</sequence>
<keyword evidence="1" id="KW-0812">Transmembrane</keyword>
<dbReference type="OrthoDB" id="269524at2"/>
<feature type="transmembrane region" description="Helical" evidence="1">
    <location>
        <begin position="521"/>
        <end position="542"/>
    </location>
</feature>
<organism evidence="3 4">
    <name type="scientific">Rubripirellula reticaptiva</name>
    <dbReference type="NCBI Taxonomy" id="2528013"/>
    <lineage>
        <taxon>Bacteria</taxon>
        <taxon>Pseudomonadati</taxon>
        <taxon>Planctomycetota</taxon>
        <taxon>Planctomycetia</taxon>
        <taxon>Pirellulales</taxon>
        <taxon>Pirellulaceae</taxon>
        <taxon>Rubripirellula</taxon>
    </lineage>
</organism>
<feature type="transmembrane region" description="Helical" evidence="1">
    <location>
        <begin position="490"/>
        <end position="509"/>
    </location>
</feature>
<evidence type="ECO:0000313" key="3">
    <source>
        <dbReference type="EMBL" id="TWU47834.1"/>
    </source>
</evidence>
<protein>
    <submittedName>
        <fullName evidence="3">Uncharacterized protein</fullName>
    </submittedName>
</protein>
<dbReference type="EMBL" id="SJPX01000005">
    <property type="protein sequence ID" value="TWU47834.1"/>
    <property type="molecule type" value="Genomic_DNA"/>
</dbReference>
<feature type="chain" id="PRO_5022971432" evidence="2">
    <location>
        <begin position="30"/>
        <end position="825"/>
    </location>
</feature>
<name>A0A5C6EH77_9BACT</name>
<reference evidence="3 4" key="1">
    <citation type="submission" date="2019-02" db="EMBL/GenBank/DDBJ databases">
        <title>Deep-cultivation of Planctomycetes and their phenomic and genomic characterization uncovers novel biology.</title>
        <authorList>
            <person name="Wiegand S."/>
            <person name="Jogler M."/>
            <person name="Boedeker C."/>
            <person name="Pinto D."/>
            <person name="Vollmers J."/>
            <person name="Rivas-Marin E."/>
            <person name="Kohn T."/>
            <person name="Peeters S.H."/>
            <person name="Heuer A."/>
            <person name="Rast P."/>
            <person name="Oberbeckmann S."/>
            <person name="Bunk B."/>
            <person name="Jeske O."/>
            <person name="Meyerdierks A."/>
            <person name="Storesund J.E."/>
            <person name="Kallscheuer N."/>
            <person name="Luecker S."/>
            <person name="Lage O.M."/>
            <person name="Pohl T."/>
            <person name="Merkel B.J."/>
            <person name="Hornburger P."/>
            <person name="Mueller R.-W."/>
            <person name="Bruemmer F."/>
            <person name="Labrenz M."/>
            <person name="Spormann A.M."/>
            <person name="Op Den Camp H."/>
            <person name="Overmann J."/>
            <person name="Amann R."/>
            <person name="Jetten M.S.M."/>
            <person name="Mascher T."/>
            <person name="Medema M.H."/>
            <person name="Devos D.P."/>
            <person name="Kaster A.-K."/>
            <person name="Ovreas L."/>
            <person name="Rohde M."/>
            <person name="Galperin M.Y."/>
            <person name="Jogler C."/>
        </authorList>
    </citation>
    <scope>NUCLEOTIDE SEQUENCE [LARGE SCALE GENOMIC DNA]</scope>
    <source>
        <strain evidence="3 4">Poly59</strain>
    </source>
</reference>
<dbReference type="RefSeq" id="WP_146536287.1">
    <property type="nucleotide sequence ID" value="NZ_SJPX01000005.1"/>
</dbReference>
<evidence type="ECO:0000256" key="1">
    <source>
        <dbReference type="SAM" id="Phobius"/>
    </source>
</evidence>
<keyword evidence="2" id="KW-0732">Signal</keyword>
<evidence type="ECO:0000256" key="2">
    <source>
        <dbReference type="SAM" id="SignalP"/>
    </source>
</evidence>
<comment type="caution">
    <text evidence="3">The sequence shown here is derived from an EMBL/GenBank/DDBJ whole genome shotgun (WGS) entry which is preliminary data.</text>
</comment>
<proteinExistence type="predicted"/>
<gene>
    <name evidence="3" type="ORF">Poly59_46760</name>
</gene>
<keyword evidence="1" id="KW-1133">Transmembrane helix</keyword>
<keyword evidence="4" id="KW-1185">Reference proteome</keyword>
<evidence type="ECO:0000313" key="4">
    <source>
        <dbReference type="Proteomes" id="UP000317977"/>
    </source>
</evidence>
<dbReference type="Proteomes" id="UP000317977">
    <property type="component" value="Unassembled WGS sequence"/>
</dbReference>
<dbReference type="AlphaFoldDB" id="A0A5C6EH77"/>
<accession>A0A5C6EH77</accession>
<keyword evidence="1" id="KW-0472">Membrane</keyword>
<feature type="signal peptide" evidence="2">
    <location>
        <begin position="1"/>
        <end position="29"/>
    </location>
</feature>